<gene>
    <name evidence="2" type="ORF">GCM10011352_03350</name>
</gene>
<feature type="transmembrane region" description="Helical" evidence="1">
    <location>
        <begin position="275"/>
        <end position="296"/>
    </location>
</feature>
<proteinExistence type="predicted"/>
<feature type="transmembrane region" description="Helical" evidence="1">
    <location>
        <begin position="662"/>
        <end position="680"/>
    </location>
</feature>
<dbReference type="PANTHER" id="PTHR33406:SF13">
    <property type="entry name" value="MEMBRANE PROTEIN YDFJ"/>
    <property type="match status" value="1"/>
</dbReference>
<dbReference type="EMBL" id="BMIJ01000001">
    <property type="protein sequence ID" value="GGB80971.1"/>
    <property type="molecule type" value="Genomic_DNA"/>
</dbReference>
<dbReference type="SUPFAM" id="SSF82866">
    <property type="entry name" value="Multidrug efflux transporter AcrB transmembrane domain"/>
    <property type="match status" value="2"/>
</dbReference>
<evidence type="ECO:0000313" key="3">
    <source>
        <dbReference type="Proteomes" id="UP000629025"/>
    </source>
</evidence>
<dbReference type="RefSeq" id="WP_188745367.1">
    <property type="nucleotide sequence ID" value="NZ_BMIJ01000001.1"/>
</dbReference>
<feature type="transmembrane region" description="Helical" evidence="1">
    <location>
        <begin position="716"/>
        <end position="735"/>
    </location>
</feature>
<feature type="transmembrane region" description="Helical" evidence="1">
    <location>
        <begin position="249"/>
        <end position="268"/>
    </location>
</feature>
<feature type="transmembrane region" description="Helical" evidence="1">
    <location>
        <begin position="302"/>
        <end position="323"/>
    </location>
</feature>
<dbReference type="Gene3D" id="1.20.1640.10">
    <property type="entry name" value="Multidrug efflux transporter AcrB transmembrane domain"/>
    <property type="match status" value="1"/>
</dbReference>
<keyword evidence="1" id="KW-0472">Membrane</keyword>
<accession>A0ABQ1K1M3</accession>
<evidence type="ECO:0000256" key="1">
    <source>
        <dbReference type="SAM" id="Phobius"/>
    </source>
</evidence>
<evidence type="ECO:0000313" key="2">
    <source>
        <dbReference type="EMBL" id="GGB80971.1"/>
    </source>
</evidence>
<sequence length="771" mass="83828">MTSATTGRRSAALLWLAVILALCIGAWHKGVAFDTSVMELLPESEQQPLIKRATEQLAASYTDKLLLVISADDELRARNAVRQVAAGLQSLDSIARLTWQAPPSDRALDELFPYRFTLLSDEARVRLNSEGGAAQFQIALQRLLNPLSGFSLAPLRDPFSLYTDLMLSLQSDLPVSIDNGLLRLTAAEQPSYLLSLQLMADPFSLSVQQAVNAVLEPLVKEQQQRGINIRRSGLLLHAAEGAKQARSEMSTIGLGSLLGIVLLILVVFRSLAPLGLVLLPVLVGSLVAAAVTLLLFGRIHLVTVAFGAGLVGVAVDYALHFICESRVVADSTIRKLFAGLLLGLISSVAAYAGLALAPFPGLRQMALFSVLGLAAAWLTVVLWLPVIGGQRRLSPLPAAQWLDRWRNGYPRIGKTSWLMPLLLVLGLISGLVIWQGAARDDITLLQTSPQALLEEDRQVQSWLANGSSAAFLLVTGRDFEQLLRTEERLQPLLASLQDRALLQGYTALSQVLPSQQRQRENAELVRALYASHWPALASILHLSLQQVEQAQALMEQGTAAVLTPAQWRQLTTSQPWASHIINGADGEVATVIRLKGSMSAALKQALIELAAAEPEVEFVDRVGDISDLMSRYRSEIVDWLLLAYTGVVLMLVLRYRQHFWRIVVPPLLGSLLTFAGFLLLNDGYNLFNLIALMLVLGIGLDMGIFLSESSDSDHTWLAVSLSAVSSLLAFGLLALSQTPVLYHFGIVVLPGLTLTWLLAPLMRAPSTGELK</sequence>
<keyword evidence="3" id="KW-1185">Reference proteome</keyword>
<feature type="transmembrane region" description="Helical" evidence="1">
    <location>
        <begin position="335"/>
        <end position="359"/>
    </location>
</feature>
<reference evidence="3" key="1">
    <citation type="journal article" date="2019" name="Int. J. Syst. Evol. Microbiol.">
        <title>The Global Catalogue of Microorganisms (GCM) 10K type strain sequencing project: providing services to taxonomists for standard genome sequencing and annotation.</title>
        <authorList>
            <consortium name="The Broad Institute Genomics Platform"/>
            <consortium name="The Broad Institute Genome Sequencing Center for Infectious Disease"/>
            <person name="Wu L."/>
            <person name="Ma J."/>
        </authorList>
    </citation>
    <scope>NUCLEOTIDE SEQUENCE [LARGE SCALE GENOMIC DNA]</scope>
    <source>
        <strain evidence="3">CGMCC 1.15341</strain>
    </source>
</reference>
<keyword evidence="1" id="KW-1133">Transmembrane helix</keyword>
<name>A0ABQ1K1M3_9GAMM</name>
<feature type="transmembrane region" description="Helical" evidence="1">
    <location>
        <begin position="417"/>
        <end position="437"/>
    </location>
</feature>
<dbReference type="Proteomes" id="UP000629025">
    <property type="component" value="Unassembled WGS sequence"/>
</dbReference>
<protein>
    <submittedName>
        <fullName evidence="2">Membrane protein</fullName>
    </submittedName>
</protein>
<keyword evidence="1" id="KW-0812">Transmembrane</keyword>
<feature type="transmembrane region" description="Helical" evidence="1">
    <location>
        <begin position="365"/>
        <end position="386"/>
    </location>
</feature>
<dbReference type="InterPro" id="IPR050545">
    <property type="entry name" value="Mycobact_MmpL"/>
</dbReference>
<feature type="transmembrane region" description="Helical" evidence="1">
    <location>
        <begin position="686"/>
        <end position="704"/>
    </location>
</feature>
<feature type="transmembrane region" description="Helical" evidence="1">
    <location>
        <begin position="741"/>
        <end position="761"/>
    </location>
</feature>
<comment type="caution">
    <text evidence="2">The sequence shown here is derived from an EMBL/GenBank/DDBJ whole genome shotgun (WGS) entry which is preliminary data.</text>
</comment>
<organism evidence="2 3">
    <name type="scientific">Marinobacterium zhoushanense</name>
    <dbReference type="NCBI Taxonomy" id="1679163"/>
    <lineage>
        <taxon>Bacteria</taxon>
        <taxon>Pseudomonadati</taxon>
        <taxon>Pseudomonadota</taxon>
        <taxon>Gammaproteobacteria</taxon>
        <taxon>Oceanospirillales</taxon>
        <taxon>Oceanospirillaceae</taxon>
        <taxon>Marinobacterium</taxon>
    </lineage>
</organism>
<dbReference type="PANTHER" id="PTHR33406">
    <property type="entry name" value="MEMBRANE PROTEIN MJ1562-RELATED"/>
    <property type="match status" value="1"/>
</dbReference>